<reference evidence="2 3" key="1">
    <citation type="submission" date="2018-06" db="EMBL/GenBank/DDBJ databases">
        <title>Comparative genomics reveals the genomic features of Rhizophagus irregularis, R. cerebriforme, R. diaphanum and Gigaspora rosea, and their symbiotic lifestyle signature.</title>
        <authorList>
            <person name="Morin E."/>
            <person name="San Clemente H."/>
            <person name="Chen E.C.H."/>
            <person name="De La Providencia I."/>
            <person name="Hainaut M."/>
            <person name="Kuo A."/>
            <person name="Kohler A."/>
            <person name="Murat C."/>
            <person name="Tang N."/>
            <person name="Roy S."/>
            <person name="Loubradou J."/>
            <person name="Henrissat B."/>
            <person name="Grigoriev I.V."/>
            <person name="Corradi N."/>
            <person name="Roux C."/>
            <person name="Martin F.M."/>
        </authorList>
    </citation>
    <scope>NUCLEOTIDE SEQUENCE [LARGE SCALE GENOMIC DNA]</scope>
    <source>
        <strain evidence="2 3">DAOM 194757</strain>
    </source>
</reference>
<proteinExistence type="predicted"/>
<sequence length="113" mass="12371">MADDDLQSSLPVQSFNKLHTDQPKSPVLENTSSEKSNNEIFEKPTYKKTKLSHKGSKNIKVEITYGICQVTNDSGTKCSTQLKILGGSTSNLISHLTNTHGVTPNGPKLRDDI</sequence>
<organism evidence="2 3">
    <name type="scientific">Gigaspora rosea</name>
    <dbReference type="NCBI Taxonomy" id="44941"/>
    <lineage>
        <taxon>Eukaryota</taxon>
        <taxon>Fungi</taxon>
        <taxon>Fungi incertae sedis</taxon>
        <taxon>Mucoromycota</taxon>
        <taxon>Glomeromycotina</taxon>
        <taxon>Glomeromycetes</taxon>
        <taxon>Diversisporales</taxon>
        <taxon>Gigasporaceae</taxon>
        <taxon>Gigaspora</taxon>
    </lineage>
</organism>
<gene>
    <name evidence="2" type="ORF">C2G38_2210620</name>
</gene>
<accession>A0A397UI97</accession>
<protein>
    <recommendedName>
        <fullName evidence="4">BED-type domain-containing protein</fullName>
    </recommendedName>
</protein>
<dbReference type="OrthoDB" id="2396187at2759"/>
<dbReference type="EMBL" id="QKWP01001457">
    <property type="protein sequence ID" value="RIB08817.1"/>
    <property type="molecule type" value="Genomic_DNA"/>
</dbReference>
<feature type="region of interest" description="Disordered" evidence="1">
    <location>
        <begin position="1"/>
        <end position="41"/>
    </location>
</feature>
<keyword evidence="3" id="KW-1185">Reference proteome</keyword>
<name>A0A397UI97_9GLOM</name>
<dbReference type="Proteomes" id="UP000266673">
    <property type="component" value="Unassembled WGS sequence"/>
</dbReference>
<evidence type="ECO:0008006" key="4">
    <source>
        <dbReference type="Google" id="ProtNLM"/>
    </source>
</evidence>
<comment type="caution">
    <text evidence="2">The sequence shown here is derived from an EMBL/GenBank/DDBJ whole genome shotgun (WGS) entry which is preliminary data.</text>
</comment>
<evidence type="ECO:0000313" key="3">
    <source>
        <dbReference type="Proteomes" id="UP000266673"/>
    </source>
</evidence>
<evidence type="ECO:0000256" key="1">
    <source>
        <dbReference type="SAM" id="MobiDB-lite"/>
    </source>
</evidence>
<feature type="compositionally biased region" description="Polar residues" evidence="1">
    <location>
        <begin position="7"/>
        <end position="17"/>
    </location>
</feature>
<dbReference type="AlphaFoldDB" id="A0A397UI97"/>
<evidence type="ECO:0000313" key="2">
    <source>
        <dbReference type="EMBL" id="RIB08817.1"/>
    </source>
</evidence>